<feature type="domain" description="C2H2-type" evidence="6">
    <location>
        <begin position="248"/>
        <end position="277"/>
    </location>
</feature>
<feature type="region of interest" description="Disordered" evidence="5">
    <location>
        <begin position="323"/>
        <end position="376"/>
    </location>
</feature>
<dbReference type="EnsemblMetazoa" id="GBRI030183-RA">
    <property type="protein sequence ID" value="GBRI030183-PA"/>
    <property type="gene ID" value="GBRI030183"/>
</dbReference>
<evidence type="ECO:0000313" key="7">
    <source>
        <dbReference type="EnsemblMetazoa" id="GBRI030183-PA"/>
    </source>
</evidence>
<dbReference type="SMART" id="SM00355">
    <property type="entry name" value="ZnF_C2H2"/>
    <property type="match status" value="3"/>
</dbReference>
<dbReference type="Pfam" id="PF00096">
    <property type="entry name" value="zf-C2H2"/>
    <property type="match status" value="2"/>
</dbReference>
<evidence type="ECO:0000256" key="1">
    <source>
        <dbReference type="ARBA" id="ARBA00022723"/>
    </source>
</evidence>
<feature type="compositionally biased region" description="Low complexity" evidence="5">
    <location>
        <begin position="80"/>
        <end position="133"/>
    </location>
</feature>
<dbReference type="VEuPathDB" id="VectorBase:GBRI030183"/>
<accession>A0A1A9WS83</accession>
<feature type="region of interest" description="Disordered" evidence="5">
    <location>
        <begin position="583"/>
        <end position="612"/>
    </location>
</feature>
<keyword evidence="1" id="KW-0479">Metal-binding</keyword>
<dbReference type="GO" id="GO:0008270">
    <property type="term" value="F:zinc ion binding"/>
    <property type="evidence" value="ECO:0007669"/>
    <property type="project" value="UniProtKB-KW"/>
</dbReference>
<evidence type="ECO:0000313" key="8">
    <source>
        <dbReference type="Proteomes" id="UP000091820"/>
    </source>
</evidence>
<dbReference type="InterPro" id="IPR013087">
    <property type="entry name" value="Znf_C2H2_type"/>
</dbReference>
<evidence type="ECO:0000256" key="3">
    <source>
        <dbReference type="ARBA" id="ARBA00022833"/>
    </source>
</evidence>
<protein>
    <recommendedName>
        <fullName evidence="6">C2H2-type domain-containing protein</fullName>
    </recommendedName>
</protein>
<dbReference type="Proteomes" id="UP000091820">
    <property type="component" value="Unassembled WGS sequence"/>
</dbReference>
<keyword evidence="8" id="KW-1185">Reference proteome</keyword>
<dbReference type="Gene3D" id="3.30.160.60">
    <property type="entry name" value="Classic Zinc Finger"/>
    <property type="match status" value="3"/>
</dbReference>
<keyword evidence="2 4" id="KW-0863">Zinc-finger</keyword>
<name>A0A1A9WS83_9MUSC</name>
<feature type="region of interest" description="Disordered" evidence="5">
    <location>
        <begin position="72"/>
        <end position="133"/>
    </location>
</feature>
<feature type="domain" description="C2H2-type" evidence="6">
    <location>
        <begin position="306"/>
        <end position="333"/>
    </location>
</feature>
<dbReference type="PROSITE" id="PS00028">
    <property type="entry name" value="ZINC_FINGER_C2H2_1"/>
    <property type="match status" value="3"/>
</dbReference>
<dbReference type="FunFam" id="3.30.160.60:FF:000007">
    <property type="entry name" value="Basic krueppel-like factor 3"/>
    <property type="match status" value="1"/>
</dbReference>
<dbReference type="PANTHER" id="PTHR23235">
    <property type="entry name" value="KRUEPPEL-LIKE TRANSCRIPTION FACTOR"/>
    <property type="match status" value="1"/>
</dbReference>
<keyword evidence="3" id="KW-0862">Zinc</keyword>
<dbReference type="InterPro" id="IPR036236">
    <property type="entry name" value="Znf_C2H2_sf"/>
</dbReference>
<dbReference type="AlphaFoldDB" id="A0A1A9WS83"/>
<feature type="domain" description="C2H2-type" evidence="6">
    <location>
        <begin position="278"/>
        <end position="305"/>
    </location>
</feature>
<dbReference type="STRING" id="37001.A0A1A9WS83"/>
<dbReference type="GO" id="GO:0000981">
    <property type="term" value="F:DNA-binding transcription factor activity, RNA polymerase II-specific"/>
    <property type="evidence" value="ECO:0007669"/>
    <property type="project" value="TreeGrafter"/>
</dbReference>
<reference evidence="7" key="2">
    <citation type="submission" date="2020-05" db="UniProtKB">
        <authorList>
            <consortium name="EnsemblMetazoa"/>
        </authorList>
    </citation>
    <scope>IDENTIFICATION</scope>
    <source>
        <strain evidence="7">IAEA</strain>
    </source>
</reference>
<evidence type="ECO:0000256" key="4">
    <source>
        <dbReference type="PROSITE-ProRule" id="PRU00042"/>
    </source>
</evidence>
<organism evidence="7 8">
    <name type="scientific">Glossina brevipalpis</name>
    <dbReference type="NCBI Taxonomy" id="37001"/>
    <lineage>
        <taxon>Eukaryota</taxon>
        <taxon>Metazoa</taxon>
        <taxon>Ecdysozoa</taxon>
        <taxon>Arthropoda</taxon>
        <taxon>Hexapoda</taxon>
        <taxon>Insecta</taxon>
        <taxon>Pterygota</taxon>
        <taxon>Neoptera</taxon>
        <taxon>Endopterygota</taxon>
        <taxon>Diptera</taxon>
        <taxon>Brachycera</taxon>
        <taxon>Muscomorpha</taxon>
        <taxon>Hippoboscoidea</taxon>
        <taxon>Glossinidae</taxon>
        <taxon>Glossina</taxon>
    </lineage>
</organism>
<evidence type="ECO:0000259" key="6">
    <source>
        <dbReference type="PROSITE" id="PS50157"/>
    </source>
</evidence>
<evidence type="ECO:0000256" key="2">
    <source>
        <dbReference type="ARBA" id="ARBA00022771"/>
    </source>
</evidence>
<sequence length="669" mass="72889">MIDATCNYLNAYTTVSLAATITQTPRPTIVATWANGNEFISSVSTTSTSYNNKALVVSSPLSAVSCNPMKVEMQYPPQPSSTGSVSPNSSIQSAPSSASVSPSIFPSPAQSFPSISSSPPSSTTSASPLSGSHTELGAATAASAAYSWNTAAYTAALPTRTQFPYAQYASDYYGNVGMPASAGAWFSHQERLYQPWSGQTYTSFNFDDIAFQTQLQRRSVRCTCPNCTNEMSGLPPIVGPDDRGRKQHICHIPGCERLYGKASHLKTHLRWHTGERPFLCLTCHKRFSRSDELQRHGRTHTNYRPYACPICSKKFSRSDHLSKHKKTHFKDKKSKKALNAEAKEQTNSTSAVGAIKQEKSTLETQEKRSQVRASPLSATISSISVAPKIAETAKAAIAAAITVGSNVVPRINQQNVPHLQLKTEQPDIPSGYTPYPNLYHQSSSLFQPHISGSATYSSSSQPPAAPPTFDLWNTHHNRSAIEHQHHQQHQHHSFSPNVGTLNTSVMANSTANHQQHSLQILQSSHQQQQQQHQQQQQQHAQTSMSSSSSTSSHTNTYTATNVSQHYANLTMQSESQLAAEYGLTMSTPGSGPSAVSHPHHPQAHAHSHVHMQHSAANYSSIIGQMKSEYQSYPEFSTTSSYPAPTSAFHHHPPNPWATAAAYQHPHATA</sequence>
<proteinExistence type="predicted"/>
<feature type="compositionally biased region" description="Low complexity" evidence="5">
    <location>
        <begin position="451"/>
        <end position="462"/>
    </location>
</feature>
<feature type="compositionally biased region" description="Low complexity" evidence="5">
    <location>
        <begin position="513"/>
        <end position="553"/>
    </location>
</feature>
<feature type="region of interest" description="Disordered" evidence="5">
    <location>
        <begin position="450"/>
        <end position="556"/>
    </location>
</feature>
<dbReference type="PANTHER" id="PTHR23235:SF165">
    <property type="entry name" value="TRANSCRIPTION FACTOR BTD"/>
    <property type="match status" value="1"/>
</dbReference>
<feature type="compositionally biased region" description="Polar residues" evidence="5">
    <location>
        <begin position="493"/>
        <end position="512"/>
    </location>
</feature>
<reference evidence="8" key="1">
    <citation type="submission" date="2014-03" db="EMBL/GenBank/DDBJ databases">
        <authorList>
            <person name="Aksoy S."/>
            <person name="Warren W."/>
            <person name="Wilson R.K."/>
        </authorList>
    </citation>
    <scope>NUCLEOTIDE SEQUENCE [LARGE SCALE GENOMIC DNA]</scope>
    <source>
        <strain evidence="8">IAEA</strain>
    </source>
</reference>
<dbReference type="SUPFAM" id="SSF57667">
    <property type="entry name" value="beta-beta-alpha zinc fingers"/>
    <property type="match status" value="2"/>
</dbReference>
<dbReference type="GO" id="GO:0000978">
    <property type="term" value="F:RNA polymerase II cis-regulatory region sequence-specific DNA binding"/>
    <property type="evidence" value="ECO:0007669"/>
    <property type="project" value="TreeGrafter"/>
</dbReference>
<evidence type="ECO:0000256" key="5">
    <source>
        <dbReference type="SAM" id="MobiDB-lite"/>
    </source>
</evidence>
<feature type="compositionally biased region" description="Basic residues" evidence="5">
    <location>
        <begin position="597"/>
        <end position="611"/>
    </location>
</feature>
<feature type="compositionally biased region" description="Basic residues" evidence="5">
    <location>
        <begin position="323"/>
        <end position="336"/>
    </location>
</feature>
<feature type="compositionally biased region" description="Basic and acidic residues" evidence="5">
    <location>
        <begin position="356"/>
        <end position="369"/>
    </location>
</feature>
<dbReference type="PROSITE" id="PS50157">
    <property type="entry name" value="ZINC_FINGER_C2H2_2"/>
    <property type="match status" value="3"/>
</dbReference>
<feature type="region of interest" description="Disordered" evidence="5">
    <location>
        <begin position="645"/>
        <end position="669"/>
    </location>
</feature>